<sequence length="194" mass="20475">MTGELGYSLPPAVRRIANNFRLVGWVSFWVQIVSGVIATLLFVTSLLGLQSVSNRGGAENAAAGSGFFLAAVGLAAVYVGVFWAFQYTRFAHRLKSSNPDLRPKPKNAAKMIATGLIISVLGMFCGLLGAGGVVGGLMLKVISQPQSSIAVANPTLAVEPLDVFLVQATINTLISHFAGIVGSLWLSWKINKQS</sequence>
<name>A0A6M0REJ4_9CYAN</name>
<keyword evidence="1" id="KW-0472">Membrane</keyword>
<evidence type="ECO:0000313" key="3">
    <source>
        <dbReference type="Proteomes" id="UP000481033"/>
    </source>
</evidence>
<protein>
    <submittedName>
        <fullName evidence="2">DUF3611 family protein</fullName>
    </submittedName>
</protein>
<dbReference type="PANTHER" id="PTHR34548">
    <property type="entry name" value="PROTEIN TIC 21, CHLOROPLASTIC"/>
    <property type="match status" value="1"/>
</dbReference>
<evidence type="ECO:0000313" key="2">
    <source>
        <dbReference type="EMBL" id="NEZ54654.1"/>
    </source>
</evidence>
<feature type="transmembrane region" description="Helical" evidence="1">
    <location>
        <begin position="67"/>
        <end position="87"/>
    </location>
</feature>
<dbReference type="Pfam" id="PF12263">
    <property type="entry name" value="DUF3611"/>
    <property type="match status" value="1"/>
</dbReference>
<reference evidence="2 3" key="1">
    <citation type="journal article" date="2020" name="Microb. Ecol.">
        <title>Ecogenomics of the Marine Benthic Filamentous Cyanobacterium Adonisia.</title>
        <authorList>
            <person name="Walter J.M."/>
            <person name="Coutinho F.H."/>
            <person name="Leomil L."/>
            <person name="Hargreaves P.I."/>
            <person name="Campeao M.E."/>
            <person name="Vieira V.V."/>
            <person name="Silva B.S."/>
            <person name="Fistarol G.O."/>
            <person name="Salomon P.S."/>
            <person name="Sawabe T."/>
            <person name="Mino S."/>
            <person name="Hosokawa M."/>
            <person name="Miyashita H."/>
            <person name="Maruyama F."/>
            <person name="van Verk M.C."/>
            <person name="Dutilh B.E."/>
            <person name="Thompson C.C."/>
            <person name="Thompson F.L."/>
        </authorList>
    </citation>
    <scope>NUCLEOTIDE SEQUENCE [LARGE SCALE GENOMIC DNA]</scope>
    <source>
        <strain evidence="2 3">CCMR0081</strain>
    </source>
</reference>
<comment type="caution">
    <text evidence="2">The sequence shown here is derived from an EMBL/GenBank/DDBJ whole genome shotgun (WGS) entry which is preliminary data.</text>
</comment>
<dbReference type="Proteomes" id="UP000481033">
    <property type="component" value="Unassembled WGS sequence"/>
</dbReference>
<keyword evidence="1" id="KW-1133">Transmembrane helix</keyword>
<keyword evidence="1" id="KW-0812">Transmembrane</keyword>
<dbReference type="RefSeq" id="WP_163671379.1">
    <property type="nucleotide sequence ID" value="NZ_QXHD01000003.1"/>
</dbReference>
<gene>
    <name evidence="2" type="ORF">DXZ20_02885</name>
</gene>
<feature type="transmembrane region" description="Helical" evidence="1">
    <location>
        <begin position="108"/>
        <end position="130"/>
    </location>
</feature>
<evidence type="ECO:0000256" key="1">
    <source>
        <dbReference type="SAM" id="Phobius"/>
    </source>
</evidence>
<dbReference type="PANTHER" id="PTHR34548:SF2">
    <property type="entry name" value="PROTEIN TIC 21, CHLOROPLASTIC"/>
    <property type="match status" value="1"/>
</dbReference>
<organism evidence="2 3">
    <name type="scientific">Adonisia turfae CCMR0081</name>
    <dbReference type="NCBI Taxonomy" id="2292702"/>
    <lineage>
        <taxon>Bacteria</taxon>
        <taxon>Bacillati</taxon>
        <taxon>Cyanobacteriota</taxon>
        <taxon>Adonisia</taxon>
        <taxon>Adonisia turfae</taxon>
    </lineage>
</organism>
<dbReference type="AlphaFoldDB" id="A0A6M0REJ4"/>
<accession>A0A6M0REJ4</accession>
<feature type="transmembrane region" description="Helical" evidence="1">
    <location>
        <begin position="22"/>
        <end position="47"/>
    </location>
</feature>
<keyword evidence="3" id="KW-1185">Reference proteome</keyword>
<dbReference type="InterPro" id="IPR022051">
    <property type="entry name" value="DUF3611"/>
</dbReference>
<dbReference type="EMBL" id="QXHD01000003">
    <property type="protein sequence ID" value="NEZ54654.1"/>
    <property type="molecule type" value="Genomic_DNA"/>
</dbReference>
<proteinExistence type="predicted"/>
<feature type="transmembrane region" description="Helical" evidence="1">
    <location>
        <begin position="164"/>
        <end position="188"/>
    </location>
</feature>